<keyword evidence="4 7" id="KW-1133">Transmembrane helix</keyword>
<dbReference type="InterPro" id="IPR023171">
    <property type="entry name" value="Na/H_antiporter_dom_sf"/>
</dbReference>
<feature type="transmembrane region" description="Helical" evidence="7">
    <location>
        <begin position="127"/>
        <end position="148"/>
    </location>
</feature>
<feature type="transmembrane region" description="Helical" evidence="7">
    <location>
        <begin position="334"/>
        <end position="357"/>
    </location>
</feature>
<proteinExistence type="inferred from homology"/>
<protein>
    <recommendedName>
        <fullName evidence="7">Na(+)/H(+) antiporter NhaA</fullName>
    </recommendedName>
    <alternativeName>
        <fullName evidence="7">Sodium/proton antiporter NhaA</fullName>
    </alternativeName>
</protein>
<feature type="transmembrane region" description="Helical" evidence="7">
    <location>
        <begin position="185"/>
        <end position="201"/>
    </location>
</feature>
<feature type="transmembrane region" description="Helical" evidence="7">
    <location>
        <begin position="369"/>
        <end position="390"/>
    </location>
</feature>
<comment type="caution">
    <text evidence="8">The sequence shown here is derived from an EMBL/GenBank/DDBJ whole genome shotgun (WGS) entry which is preliminary data.</text>
</comment>
<feature type="transmembrane region" description="Helical" evidence="7">
    <location>
        <begin position="62"/>
        <end position="81"/>
    </location>
</feature>
<evidence type="ECO:0000313" key="9">
    <source>
        <dbReference type="Proteomes" id="UP001528823"/>
    </source>
</evidence>
<dbReference type="PANTHER" id="PTHR30341">
    <property type="entry name" value="SODIUM ION/PROTON ANTIPORTER NHAA-RELATED"/>
    <property type="match status" value="1"/>
</dbReference>
<dbReference type="Gene3D" id="1.20.1530.10">
    <property type="entry name" value="Na+/H+ antiporter like domain"/>
    <property type="match status" value="1"/>
</dbReference>
<evidence type="ECO:0000313" key="8">
    <source>
        <dbReference type="EMBL" id="MDE1463043.1"/>
    </source>
</evidence>
<accession>A0ABT5U9K1</accession>
<dbReference type="PANTHER" id="PTHR30341:SF0">
    <property type="entry name" value="NA(+)_H(+) ANTIPORTER NHAA"/>
    <property type="match status" value="1"/>
</dbReference>
<evidence type="ECO:0000256" key="2">
    <source>
        <dbReference type="ARBA" id="ARBA00022475"/>
    </source>
</evidence>
<feature type="transmembrane region" description="Helical" evidence="7">
    <location>
        <begin position="213"/>
        <end position="241"/>
    </location>
</feature>
<dbReference type="Proteomes" id="UP001528823">
    <property type="component" value="Unassembled WGS sequence"/>
</dbReference>
<dbReference type="InterPro" id="IPR004670">
    <property type="entry name" value="NhaA"/>
</dbReference>
<keyword evidence="5 7" id="KW-0472">Membrane</keyword>
<evidence type="ECO:0000256" key="7">
    <source>
        <dbReference type="HAMAP-Rule" id="MF_01844"/>
    </source>
</evidence>
<evidence type="ECO:0000256" key="5">
    <source>
        <dbReference type="ARBA" id="ARBA00023136"/>
    </source>
</evidence>
<dbReference type="NCBIfam" id="NF007112">
    <property type="entry name" value="PRK09561.1"/>
    <property type="match status" value="1"/>
</dbReference>
<keyword evidence="7" id="KW-0915">Sodium</keyword>
<dbReference type="HAMAP" id="MF_01844">
    <property type="entry name" value="NhaA"/>
    <property type="match status" value="1"/>
</dbReference>
<feature type="transmembrane region" description="Helical" evidence="7">
    <location>
        <begin position="160"/>
        <end position="179"/>
    </location>
</feature>
<feature type="transmembrane region" description="Helical" evidence="7">
    <location>
        <begin position="102"/>
        <end position="121"/>
    </location>
</feature>
<evidence type="ECO:0000256" key="4">
    <source>
        <dbReference type="ARBA" id="ARBA00022989"/>
    </source>
</evidence>
<keyword evidence="7" id="KW-0406">Ion transport</keyword>
<reference evidence="8 9" key="1">
    <citation type="submission" date="2022-11" db="EMBL/GenBank/DDBJ databases">
        <title>Spartinivicinus poritis sp. nov., isolated from scleractinian coral Porites lutea.</title>
        <authorList>
            <person name="Zhang G."/>
            <person name="Cai L."/>
            <person name="Wei Q."/>
        </authorList>
    </citation>
    <scope>NUCLEOTIDE SEQUENCE [LARGE SCALE GENOMIC DNA]</scope>
    <source>
        <strain evidence="8 9">A2-2</strain>
    </source>
</reference>
<keyword evidence="6 7" id="KW-0739">Sodium transport</keyword>
<comment type="catalytic activity">
    <reaction evidence="7">
        <text>Na(+)(in) + 2 H(+)(out) = Na(+)(out) + 2 H(+)(in)</text>
        <dbReference type="Rhea" id="RHEA:29251"/>
        <dbReference type="ChEBI" id="CHEBI:15378"/>
        <dbReference type="ChEBI" id="CHEBI:29101"/>
    </reaction>
</comment>
<dbReference type="EMBL" id="JAPMOU010000016">
    <property type="protein sequence ID" value="MDE1463043.1"/>
    <property type="molecule type" value="Genomic_DNA"/>
</dbReference>
<evidence type="ECO:0000256" key="6">
    <source>
        <dbReference type="ARBA" id="ARBA00023201"/>
    </source>
</evidence>
<dbReference type="NCBIfam" id="TIGR00773">
    <property type="entry name" value="NhaA"/>
    <property type="match status" value="1"/>
</dbReference>
<evidence type="ECO:0000256" key="1">
    <source>
        <dbReference type="ARBA" id="ARBA00004429"/>
    </source>
</evidence>
<sequence>MQFKLSDDIKDFLKKESASGILLMIATALALIFANTPLVGFYDLFLSVPVGVKLGALEIDKPLLLWINDGLMAVFFLLIGLEVKREFIAGELASPAKIALPAVAALGGMVVPALVYCWFNWGDSTALQGWAIPTATDIAFALGILALLGNRVPPSLKVFLMALAIIDDLGAIIIIALFYTEGLSVMSASLAGVCFIILVTLNRLKVTRITPYIVVGIIMWICVLKSGVHATLAGVLLAFTIPMTCHKRPGHSPLKTVEHELHHWVAYAILPIFAFANAGVGLSLTDVKQIGDPVPLGVIAGLFVGKQIGVFFFSALAIKLGLGKLPTHASWLQLYAVAVLCGVGFTMSLFIGTLAFEHAGPDYLTTDRIGILMGSAASAVWGYVIFRFLAKSNVPASQPSVN</sequence>
<comment type="similarity">
    <text evidence="7">Belongs to the NhaA Na(+)/H(+) (TC 2.A.33) antiporter family.</text>
</comment>
<keyword evidence="2 7" id="KW-1003">Cell membrane</keyword>
<dbReference type="NCBIfam" id="NF007111">
    <property type="entry name" value="PRK09560.1"/>
    <property type="match status" value="1"/>
</dbReference>
<feature type="transmembrane region" description="Helical" evidence="7">
    <location>
        <begin position="261"/>
        <end position="284"/>
    </location>
</feature>
<keyword evidence="7" id="KW-0050">Antiport</keyword>
<comment type="subcellular location">
    <subcellularLocation>
        <location evidence="1">Cell inner membrane</location>
        <topology evidence="1">Multi-pass membrane protein</topology>
    </subcellularLocation>
    <subcellularLocation>
        <location evidence="7">Cell membrane</location>
        <topology evidence="7">Multi-pass membrane protein</topology>
    </subcellularLocation>
</comment>
<keyword evidence="7" id="KW-0813">Transport</keyword>
<name>A0ABT5U9K1_9GAMM</name>
<dbReference type="Pfam" id="PF06965">
    <property type="entry name" value="Na_H_antiport_1"/>
    <property type="match status" value="1"/>
</dbReference>
<feature type="transmembrane region" description="Helical" evidence="7">
    <location>
        <begin position="296"/>
        <end position="322"/>
    </location>
</feature>
<organism evidence="8 9">
    <name type="scientific">Spartinivicinus poritis</name>
    <dbReference type="NCBI Taxonomy" id="2994640"/>
    <lineage>
        <taxon>Bacteria</taxon>
        <taxon>Pseudomonadati</taxon>
        <taxon>Pseudomonadota</taxon>
        <taxon>Gammaproteobacteria</taxon>
        <taxon>Oceanospirillales</taxon>
        <taxon>Zooshikellaceae</taxon>
        <taxon>Spartinivicinus</taxon>
    </lineage>
</organism>
<gene>
    <name evidence="7 8" type="primary">nhaA</name>
    <name evidence="8" type="ORF">ORQ98_13805</name>
</gene>
<keyword evidence="9" id="KW-1185">Reference proteome</keyword>
<dbReference type="RefSeq" id="WP_274689391.1">
    <property type="nucleotide sequence ID" value="NZ_JAPMOU010000016.1"/>
</dbReference>
<keyword evidence="3 7" id="KW-0812">Transmembrane</keyword>
<comment type="function">
    <text evidence="7">Na(+)/H(+) antiporter that extrudes sodium in exchange for external protons.</text>
</comment>
<evidence type="ECO:0000256" key="3">
    <source>
        <dbReference type="ARBA" id="ARBA00022692"/>
    </source>
</evidence>
<feature type="transmembrane region" description="Helical" evidence="7">
    <location>
        <begin position="21"/>
        <end position="42"/>
    </location>
</feature>